<dbReference type="Proteomes" id="UP000887116">
    <property type="component" value="Unassembled WGS sequence"/>
</dbReference>
<organism evidence="2 3">
    <name type="scientific">Trichonephila clavata</name>
    <name type="common">Joro spider</name>
    <name type="synonym">Nephila clavata</name>
    <dbReference type="NCBI Taxonomy" id="2740835"/>
    <lineage>
        <taxon>Eukaryota</taxon>
        <taxon>Metazoa</taxon>
        <taxon>Ecdysozoa</taxon>
        <taxon>Arthropoda</taxon>
        <taxon>Chelicerata</taxon>
        <taxon>Arachnida</taxon>
        <taxon>Araneae</taxon>
        <taxon>Araneomorphae</taxon>
        <taxon>Entelegynae</taxon>
        <taxon>Araneoidea</taxon>
        <taxon>Nephilidae</taxon>
        <taxon>Trichonephila</taxon>
    </lineage>
</organism>
<keyword evidence="3" id="KW-1185">Reference proteome</keyword>
<reference evidence="2" key="1">
    <citation type="submission" date="2020-07" db="EMBL/GenBank/DDBJ databases">
        <title>Multicomponent nature underlies the extraordinary mechanical properties of spider dragline silk.</title>
        <authorList>
            <person name="Kono N."/>
            <person name="Nakamura H."/>
            <person name="Mori M."/>
            <person name="Yoshida Y."/>
            <person name="Ohtoshi R."/>
            <person name="Malay A.D."/>
            <person name="Moran D.A.P."/>
            <person name="Tomita M."/>
            <person name="Numata K."/>
            <person name="Arakawa K."/>
        </authorList>
    </citation>
    <scope>NUCLEOTIDE SEQUENCE</scope>
</reference>
<evidence type="ECO:0000313" key="2">
    <source>
        <dbReference type="EMBL" id="GFQ90901.1"/>
    </source>
</evidence>
<evidence type="ECO:0000256" key="1">
    <source>
        <dbReference type="SAM" id="MobiDB-lite"/>
    </source>
</evidence>
<protein>
    <submittedName>
        <fullName evidence="2">Uncharacterized protein</fullName>
    </submittedName>
</protein>
<comment type="caution">
    <text evidence="2">The sequence shown here is derived from an EMBL/GenBank/DDBJ whole genome shotgun (WGS) entry which is preliminary data.</text>
</comment>
<sequence>MHVEKNNVVIWEEGKPLTVNANHHPRNRGAGDVETSTSSNGGGVSKSTKSEAREGQAREGSTCGEQSQGKNKRQMAGYLLHSPANCNTRNWQEVEKKATGKGKLDEMITTVFAAGWQNCEITTNRRRESGRKDPYHLRYRMTEV</sequence>
<feature type="compositionally biased region" description="Basic and acidic residues" evidence="1">
    <location>
        <begin position="48"/>
        <end position="57"/>
    </location>
</feature>
<dbReference type="AlphaFoldDB" id="A0A8X6L0F3"/>
<proteinExistence type="predicted"/>
<gene>
    <name evidence="2" type="ORF">TNCT_271801</name>
</gene>
<feature type="region of interest" description="Disordered" evidence="1">
    <location>
        <begin position="14"/>
        <end position="89"/>
    </location>
</feature>
<accession>A0A8X6L0F3</accession>
<evidence type="ECO:0000313" key="3">
    <source>
        <dbReference type="Proteomes" id="UP000887116"/>
    </source>
</evidence>
<dbReference type="EMBL" id="BMAO01033650">
    <property type="protein sequence ID" value="GFQ90901.1"/>
    <property type="molecule type" value="Genomic_DNA"/>
</dbReference>
<name>A0A8X6L0F3_TRICU</name>